<feature type="domain" description="AMP-binding enzyme C-terminal" evidence="6">
    <location>
        <begin position="387"/>
        <end position="455"/>
    </location>
</feature>
<feature type="domain" description="AMP-dependent synthetase/ligase" evidence="5">
    <location>
        <begin position="8"/>
        <end position="81"/>
    </location>
</feature>
<dbReference type="OrthoDB" id="9803968at2"/>
<dbReference type="EMBL" id="JMIB01000003">
    <property type="protein sequence ID" value="KDM93350.1"/>
    <property type="molecule type" value="Genomic_DNA"/>
</dbReference>
<dbReference type="RefSeq" id="WP_051641834.1">
    <property type="nucleotide sequence ID" value="NZ_JAGSGC010000011.1"/>
</dbReference>
<keyword evidence="1" id="KW-0474">Menaquinone biosynthesis</keyword>
<reference evidence="7 8" key="1">
    <citation type="submission" date="2014-04" db="EMBL/GenBank/DDBJ databases">
        <title>Draft genome sequence of Photobacterium halotolerans S2753: a solonamide, ngercheumicin and holomycin producer.</title>
        <authorList>
            <person name="Machado H.R."/>
            <person name="Gram L."/>
        </authorList>
    </citation>
    <scope>NUCLEOTIDE SEQUENCE [LARGE SCALE GENOMIC DNA]</scope>
    <source>
        <strain evidence="7 8">S2753</strain>
    </source>
</reference>
<evidence type="ECO:0000256" key="1">
    <source>
        <dbReference type="ARBA" id="ARBA00022428"/>
    </source>
</evidence>
<evidence type="ECO:0000313" key="7">
    <source>
        <dbReference type="EMBL" id="KDM93350.1"/>
    </source>
</evidence>
<dbReference type="GO" id="GO:0008756">
    <property type="term" value="F:o-succinylbenzoate-CoA ligase activity"/>
    <property type="evidence" value="ECO:0007669"/>
    <property type="project" value="InterPro"/>
</dbReference>
<dbReference type="Pfam" id="PF00501">
    <property type="entry name" value="AMP-binding"/>
    <property type="match status" value="2"/>
</dbReference>
<dbReference type="NCBIfam" id="TIGR01923">
    <property type="entry name" value="menE"/>
    <property type="match status" value="1"/>
</dbReference>
<feature type="domain" description="AMP-dependent synthetase/ligase" evidence="5">
    <location>
        <begin position="147"/>
        <end position="338"/>
    </location>
</feature>
<dbReference type="AlphaFoldDB" id="A0A066RSC0"/>
<dbReference type="Pfam" id="PF13193">
    <property type="entry name" value="AMP-binding_C"/>
    <property type="match status" value="1"/>
</dbReference>
<dbReference type="InterPro" id="IPR042099">
    <property type="entry name" value="ANL_N_sf"/>
</dbReference>
<dbReference type="InterPro" id="IPR045851">
    <property type="entry name" value="AMP-bd_C_sf"/>
</dbReference>
<evidence type="ECO:0000256" key="4">
    <source>
        <dbReference type="ARBA" id="ARBA00022840"/>
    </source>
</evidence>
<evidence type="ECO:0000256" key="3">
    <source>
        <dbReference type="ARBA" id="ARBA00022741"/>
    </source>
</evidence>
<dbReference type="InterPro" id="IPR000873">
    <property type="entry name" value="AMP-dep_synth/lig_dom"/>
</dbReference>
<comment type="caution">
    <text evidence="7">The sequence shown here is derived from an EMBL/GenBank/DDBJ whole genome shotgun (WGS) entry which is preliminary data.</text>
</comment>
<dbReference type="InterPro" id="IPR025110">
    <property type="entry name" value="AMP-bd_C"/>
</dbReference>
<dbReference type="Gene3D" id="3.40.50.12780">
    <property type="entry name" value="N-terminal domain of ligase-like"/>
    <property type="match status" value="1"/>
</dbReference>
<dbReference type="GO" id="GO:0005524">
    <property type="term" value="F:ATP binding"/>
    <property type="evidence" value="ECO:0007669"/>
    <property type="project" value="UniProtKB-KW"/>
</dbReference>
<name>A0A066RSC0_9GAMM</name>
<dbReference type="STRING" id="1654360.EA58_01700"/>
<gene>
    <name evidence="7" type="ORF">EA58_01700</name>
</gene>
<dbReference type="CDD" id="cd17630">
    <property type="entry name" value="OSB_MenE-like"/>
    <property type="match status" value="1"/>
</dbReference>
<proteinExistence type="predicted"/>
<accession>A0A066RSC0</accession>
<evidence type="ECO:0000259" key="5">
    <source>
        <dbReference type="Pfam" id="PF00501"/>
    </source>
</evidence>
<dbReference type="Gene3D" id="3.30.300.30">
    <property type="match status" value="1"/>
</dbReference>
<sequence>MNKHFLWQQWATMQPDQIALITPDTVYSWQALTAQVHALANRLSQQGVQTGTVVTAVGKNTPELVLLHLACLQLGAITALTMPQPIRPLREKLDVLYATGLNQKGQARFLWFSEQVRAGFSAPDWQALTTGATLLDLAIQPEADCALSLSDVNAIASIIFTSGSSGAPKAVAHTQAQHLASARGLLDVFSFQQTDCWLLSLPMYHVSGLSILYRWLSTGACLKIGNGKLEEDIQGVTHASLVATQLKRLLEPLEQPQRLKLSHVLLGGSDVPLPLCQQAAQLGIQIWLGYGMTEAASTVTAKQVETVASAGRVLPNRQVQLKHNRIYIGGQTLASGYYHQGKITPLVDAQGWFDTRDLGQWVGDELRIIGRADNQFISGGENIHCEEIEAVLNRHPAIHQTIVIPVPCDEYGARPIALIDAAEDPSTLNLPHWLANQLDRFKIPDAFYPMPKLPQAGIKVSRQAMKDWFASCHGGVRPVKIS</sequence>
<dbReference type="GO" id="GO:0009234">
    <property type="term" value="P:menaquinone biosynthetic process"/>
    <property type="evidence" value="ECO:0007669"/>
    <property type="project" value="UniProtKB-KW"/>
</dbReference>
<dbReference type="PANTHER" id="PTHR43767">
    <property type="entry name" value="LONG-CHAIN-FATTY-ACID--COA LIGASE"/>
    <property type="match status" value="1"/>
</dbReference>
<keyword evidence="3" id="KW-0547">Nucleotide-binding</keyword>
<dbReference type="SUPFAM" id="SSF56801">
    <property type="entry name" value="Acetyl-CoA synthetase-like"/>
    <property type="match status" value="1"/>
</dbReference>
<dbReference type="InterPro" id="IPR010192">
    <property type="entry name" value="MenE"/>
</dbReference>
<evidence type="ECO:0000313" key="8">
    <source>
        <dbReference type="Proteomes" id="UP000027192"/>
    </source>
</evidence>
<dbReference type="NCBIfam" id="NF006539">
    <property type="entry name" value="PRK09029.1"/>
    <property type="match status" value="1"/>
</dbReference>
<dbReference type="Proteomes" id="UP000027192">
    <property type="component" value="Unassembled WGS sequence"/>
</dbReference>
<protein>
    <recommendedName>
        <fullName evidence="9">O-succinylbenzoic acid--CoA ligase</fullName>
    </recommendedName>
</protein>
<dbReference type="InterPro" id="IPR020845">
    <property type="entry name" value="AMP-binding_CS"/>
</dbReference>
<keyword evidence="8" id="KW-1185">Reference proteome</keyword>
<evidence type="ECO:0000256" key="2">
    <source>
        <dbReference type="ARBA" id="ARBA00022598"/>
    </source>
</evidence>
<dbReference type="InterPro" id="IPR050237">
    <property type="entry name" value="ATP-dep_AMP-bd_enzyme"/>
</dbReference>
<keyword evidence="4" id="KW-0067">ATP-binding</keyword>
<dbReference type="PROSITE" id="PS00455">
    <property type="entry name" value="AMP_BINDING"/>
    <property type="match status" value="1"/>
</dbReference>
<keyword evidence="2" id="KW-0436">Ligase</keyword>
<evidence type="ECO:0008006" key="9">
    <source>
        <dbReference type="Google" id="ProtNLM"/>
    </source>
</evidence>
<organism evidence="7 8">
    <name type="scientific">Photobacterium galatheae</name>
    <dbReference type="NCBI Taxonomy" id="1654360"/>
    <lineage>
        <taxon>Bacteria</taxon>
        <taxon>Pseudomonadati</taxon>
        <taxon>Pseudomonadota</taxon>
        <taxon>Gammaproteobacteria</taxon>
        <taxon>Vibrionales</taxon>
        <taxon>Vibrionaceae</taxon>
        <taxon>Photobacterium</taxon>
    </lineage>
</organism>
<evidence type="ECO:0000259" key="6">
    <source>
        <dbReference type="Pfam" id="PF13193"/>
    </source>
</evidence>
<dbReference type="PANTHER" id="PTHR43767:SF1">
    <property type="entry name" value="NONRIBOSOMAL PEPTIDE SYNTHASE PES1 (EUROFUNG)-RELATED"/>
    <property type="match status" value="1"/>
</dbReference>